<protein>
    <submittedName>
        <fullName evidence="1">Uncharacterized protein</fullName>
    </submittedName>
</protein>
<evidence type="ECO:0000313" key="1">
    <source>
        <dbReference type="EMBL" id="ORA73099.1"/>
    </source>
</evidence>
<dbReference type="EMBL" id="MVHS01000005">
    <property type="protein sequence ID" value="ORA73099.1"/>
    <property type="molecule type" value="Genomic_DNA"/>
</dbReference>
<dbReference type="STRING" id="444597.BST26_03455"/>
<proteinExistence type="predicted"/>
<reference evidence="1 2" key="1">
    <citation type="submission" date="2016-12" db="EMBL/GenBank/DDBJ databases">
        <title>The new phylogeny of genus Mycobacterium.</title>
        <authorList>
            <person name="Tortoli E."/>
            <person name="Trovato A."/>
            <person name="Cirillo D.M."/>
        </authorList>
    </citation>
    <scope>NUCLEOTIDE SEQUENCE [LARGE SCALE GENOMIC DNA]</scope>
    <source>
        <strain evidence="1 2">DSM 45130</strain>
    </source>
</reference>
<dbReference type="Proteomes" id="UP000192801">
    <property type="component" value="Unassembled WGS sequence"/>
</dbReference>
<sequence>MGLVAMASTATVGVEVGESAGATFVSAPGDTEDCGQAIYCVVGGTNPWVPYGPNPLVPWGVNSQSSGPGLAGTGYGLAF</sequence>
<gene>
    <name evidence="1" type="ORF">BST26_03455</name>
</gene>
<evidence type="ECO:0000313" key="2">
    <source>
        <dbReference type="Proteomes" id="UP000192801"/>
    </source>
</evidence>
<comment type="caution">
    <text evidence="1">The sequence shown here is derived from an EMBL/GenBank/DDBJ whole genome shotgun (WGS) entry which is preliminary data.</text>
</comment>
<keyword evidence="2" id="KW-1185">Reference proteome</keyword>
<name>A0A1X0DLS9_9MYCO</name>
<organism evidence="1 2">
    <name type="scientific">Mycolicibacterium insubricum</name>
    <dbReference type="NCBI Taxonomy" id="444597"/>
    <lineage>
        <taxon>Bacteria</taxon>
        <taxon>Bacillati</taxon>
        <taxon>Actinomycetota</taxon>
        <taxon>Actinomycetes</taxon>
        <taxon>Mycobacteriales</taxon>
        <taxon>Mycobacteriaceae</taxon>
        <taxon>Mycolicibacterium</taxon>
    </lineage>
</organism>
<accession>A0A1X0DLS9</accession>
<dbReference type="AlphaFoldDB" id="A0A1X0DLS9"/>